<keyword evidence="5" id="KW-0805">Transcription regulation</keyword>
<feature type="domain" description="Response regulatory" evidence="9">
    <location>
        <begin position="2"/>
        <end position="118"/>
    </location>
</feature>
<dbReference type="Gene3D" id="1.10.287.130">
    <property type="match status" value="1"/>
</dbReference>
<evidence type="ECO:0000313" key="10">
    <source>
        <dbReference type="EMBL" id="CAA9351324.1"/>
    </source>
</evidence>
<dbReference type="CDD" id="cd00082">
    <property type="entry name" value="HisKA"/>
    <property type="match status" value="1"/>
</dbReference>
<dbReference type="GO" id="GO:0000155">
    <property type="term" value="F:phosphorelay sensor kinase activity"/>
    <property type="evidence" value="ECO:0007669"/>
    <property type="project" value="InterPro"/>
</dbReference>
<evidence type="ECO:0000256" key="5">
    <source>
        <dbReference type="ARBA" id="ARBA00023015"/>
    </source>
</evidence>
<dbReference type="EC" id="2.7.13.3" evidence="2"/>
<dbReference type="InterPro" id="IPR011006">
    <property type="entry name" value="CheY-like_superfamily"/>
</dbReference>
<keyword evidence="6" id="KW-0238">DNA-binding</keyword>
<accession>A0A6J4M8Q4</accession>
<dbReference type="SUPFAM" id="SSF52172">
    <property type="entry name" value="CheY-like"/>
    <property type="match status" value="1"/>
</dbReference>
<dbReference type="GO" id="GO:0000156">
    <property type="term" value="F:phosphorelay response regulator activity"/>
    <property type="evidence" value="ECO:0007669"/>
    <property type="project" value="TreeGrafter"/>
</dbReference>
<organism evidence="10">
    <name type="scientific">uncultured Gemmatimonadaceae bacterium</name>
    <dbReference type="NCBI Taxonomy" id="246130"/>
    <lineage>
        <taxon>Bacteria</taxon>
        <taxon>Pseudomonadati</taxon>
        <taxon>Gemmatimonadota</taxon>
        <taxon>Gemmatimonadia</taxon>
        <taxon>Gemmatimonadales</taxon>
        <taxon>Gemmatimonadaceae</taxon>
        <taxon>environmental samples</taxon>
    </lineage>
</organism>
<dbReference type="Pfam" id="PF00512">
    <property type="entry name" value="HisKA"/>
    <property type="match status" value="1"/>
</dbReference>
<evidence type="ECO:0000256" key="6">
    <source>
        <dbReference type="ARBA" id="ARBA00023125"/>
    </source>
</evidence>
<dbReference type="InterPro" id="IPR036097">
    <property type="entry name" value="HisK_dim/P_sf"/>
</dbReference>
<dbReference type="AlphaFoldDB" id="A0A6J4M8Q4"/>
<dbReference type="GO" id="GO:0006355">
    <property type="term" value="P:regulation of DNA-templated transcription"/>
    <property type="evidence" value="ECO:0007669"/>
    <property type="project" value="TreeGrafter"/>
</dbReference>
<proteinExistence type="predicted"/>
<evidence type="ECO:0000256" key="7">
    <source>
        <dbReference type="ARBA" id="ARBA00023163"/>
    </source>
</evidence>
<dbReference type="InterPro" id="IPR039420">
    <property type="entry name" value="WalR-like"/>
</dbReference>
<dbReference type="PANTHER" id="PTHR48111:SF1">
    <property type="entry name" value="TWO-COMPONENT RESPONSE REGULATOR ORR33"/>
    <property type="match status" value="1"/>
</dbReference>
<dbReference type="GO" id="GO:0005829">
    <property type="term" value="C:cytosol"/>
    <property type="evidence" value="ECO:0007669"/>
    <property type="project" value="TreeGrafter"/>
</dbReference>
<dbReference type="Pfam" id="PF00072">
    <property type="entry name" value="Response_reg"/>
    <property type="match status" value="1"/>
</dbReference>
<name>A0A6J4M8Q4_9BACT</name>
<evidence type="ECO:0000256" key="2">
    <source>
        <dbReference type="ARBA" id="ARBA00012438"/>
    </source>
</evidence>
<keyword evidence="7" id="KW-0804">Transcription</keyword>
<dbReference type="GO" id="GO:0032993">
    <property type="term" value="C:protein-DNA complex"/>
    <property type="evidence" value="ECO:0007669"/>
    <property type="project" value="TreeGrafter"/>
</dbReference>
<evidence type="ECO:0000256" key="1">
    <source>
        <dbReference type="ARBA" id="ARBA00000085"/>
    </source>
</evidence>
<evidence type="ECO:0000256" key="8">
    <source>
        <dbReference type="PROSITE-ProRule" id="PRU00169"/>
    </source>
</evidence>
<evidence type="ECO:0000256" key="3">
    <source>
        <dbReference type="ARBA" id="ARBA00022553"/>
    </source>
</evidence>
<evidence type="ECO:0000256" key="4">
    <source>
        <dbReference type="ARBA" id="ARBA00023012"/>
    </source>
</evidence>
<dbReference type="SMART" id="SM00388">
    <property type="entry name" value="HisKA"/>
    <property type="match status" value="1"/>
</dbReference>
<dbReference type="Gene3D" id="3.40.50.2300">
    <property type="match status" value="1"/>
</dbReference>
<dbReference type="CDD" id="cd17574">
    <property type="entry name" value="REC_OmpR"/>
    <property type="match status" value="1"/>
</dbReference>
<comment type="catalytic activity">
    <reaction evidence="1">
        <text>ATP + protein L-histidine = ADP + protein N-phospho-L-histidine.</text>
        <dbReference type="EC" id="2.7.13.3"/>
    </reaction>
</comment>
<dbReference type="EMBL" id="CADCTX010000801">
    <property type="protein sequence ID" value="CAA9351324.1"/>
    <property type="molecule type" value="Genomic_DNA"/>
</dbReference>
<dbReference type="InterPro" id="IPR001789">
    <property type="entry name" value="Sig_transdc_resp-reg_receiver"/>
</dbReference>
<dbReference type="SMART" id="SM00448">
    <property type="entry name" value="REC"/>
    <property type="match status" value="1"/>
</dbReference>
<gene>
    <name evidence="10" type="ORF">AVDCRST_MAG40-2910</name>
</gene>
<dbReference type="PANTHER" id="PTHR48111">
    <property type="entry name" value="REGULATOR OF RPOS"/>
    <property type="match status" value="1"/>
</dbReference>
<evidence type="ECO:0000259" key="9">
    <source>
        <dbReference type="PROSITE" id="PS50110"/>
    </source>
</evidence>
<dbReference type="InterPro" id="IPR003661">
    <property type="entry name" value="HisK_dim/P_dom"/>
</dbReference>
<dbReference type="PROSITE" id="PS50110">
    <property type="entry name" value="RESPONSE_REGULATORY"/>
    <property type="match status" value="1"/>
</dbReference>
<protein>
    <recommendedName>
        <fullName evidence="2">histidine kinase</fullName>
        <ecNumber evidence="2">2.7.13.3</ecNumber>
    </recommendedName>
</protein>
<dbReference type="GO" id="GO:0000976">
    <property type="term" value="F:transcription cis-regulatory region binding"/>
    <property type="evidence" value="ECO:0007669"/>
    <property type="project" value="TreeGrafter"/>
</dbReference>
<sequence length="227" mass="24453">MQAIIADDDLMMQALLRVLLEQRGHEVVAVGDGLAAWEAVQRGGAQLVVLDWQMPGLDGVEVCRRIRAANGRDRPYVLLVTAREGADDLHTALDVGADDYLAKPMTPPQFWARVAIAERRIAQNEARWAAEAELARSRWLAGVGATALAVQHEINNPLAALLSHTALLAAEPALGDSVAEDVRIIDEQARRIAHVVRRLAALGAPRTVEYLAGVPMLDLSARDGDGG</sequence>
<reference evidence="10" key="1">
    <citation type="submission" date="2020-02" db="EMBL/GenBank/DDBJ databases">
        <authorList>
            <person name="Meier V. D."/>
        </authorList>
    </citation>
    <scope>NUCLEOTIDE SEQUENCE</scope>
    <source>
        <strain evidence="10">AVDCRST_MAG40</strain>
    </source>
</reference>
<dbReference type="SUPFAM" id="SSF47384">
    <property type="entry name" value="Homodimeric domain of signal transducing histidine kinase"/>
    <property type="match status" value="1"/>
</dbReference>
<feature type="modified residue" description="4-aspartylphosphate" evidence="8">
    <location>
        <position position="51"/>
    </location>
</feature>
<keyword evidence="4" id="KW-0902">Two-component regulatory system</keyword>
<keyword evidence="3 8" id="KW-0597">Phosphoprotein</keyword>